<dbReference type="InterPro" id="IPR001594">
    <property type="entry name" value="Palmitoyltrfase_DHHC"/>
</dbReference>
<feature type="transmembrane region" description="Helical" evidence="10">
    <location>
        <begin position="12"/>
        <end position="36"/>
    </location>
</feature>
<keyword evidence="8 10" id="KW-0012">Acyltransferase</keyword>
<keyword evidence="6" id="KW-0564">Palmitate</keyword>
<evidence type="ECO:0000256" key="6">
    <source>
        <dbReference type="ARBA" id="ARBA00023139"/>
    </source>
</evidence>
<feature type="transmembrane region" description="Helical" evidence="10">
    <location>
        <begin position="48"/>
        <end position="65"/>
    </location>
</feature>
<reference evidence="12" key="2">
    <citation type="submission" date="2021-05" db="EMBL/GenBank/DDBJ databases">
        <authorList>
            <person name="Pain A."/>
        </authorList>
    </citation>
    <scope>NUCLEOTIDE SEQUENCE</scope>
    <source>
        <strain evidence="12">1802A</strain>
    </source>
</reference>
<protein>
    <recommendedName>
        <fullName evidence="10">Palmitoyltransferase</fullName>
        <ecNumber evidence="10">2.3.1.225</ecNumber>
    </recommendedName>
</protein>
<dbReference type="PANTHER" id="PTHR22883">
    <property type="entry name" value="ZINC FINGER DHHC DOMAIN CONTAINING PROTEIN"/>
    <property type="match status" value="1"/>
</dbReference>
<evidence type="ECO:0000256" key="10">
    <source>
        <dbReference type="RuleBase" id="RU079119"/>
    </source>
</evidence>
<dbReference type="InterPro" id="IPR039859">
    <property type="entry name" value="PFA4/ZDH16/20/ERF2-like"/>
</dbReference>
<evidence type="ECO:0000259" key="11">
    <source>
        <dbReference type="Pfam" id="PF01529"/>
    </source>
</evidence>
<evidence type="ECO:0000256" key="1">
    <source>
        <dbReference type="ARBA" id="ARBA00004127"/>
    </source>
</evidence>
<dbReference type="Proteomes" id="UP001195914">
    <property type="component" value="Unassembled WGS sequence"/>
</dbReference>
<dbReference type="GO" id="GO:0006612">
    <property type="term" value="P:protein targeting to membrane"/>
    <property type="evidence" value="ECO:0007669"/>
    <property type="project" value="TreeGrafter"/>
</dbReference>
<evidence type="ECO:0000256" key="7">
    <source>
        <dbReference type="ARBA" id="ARBA00023288"/>
    </source>
</evidence>
<keyword evidence="4 10" id="KW-1133">Transmembrane helix</keyword>
<evidence type="ECO:0000256" key="9">
    <source>
        <dbReference type="ARBA" id="ARBA00048048"/>
    </source>
</evidence>
<comment type="similarity">
    <text evidence="10">Belongs to the DHHC palmitoyltransferase family.</text>
</comment>
<dbReference type="PROSITE" id="PS50216">
    <property type="entry name" value="DHHC"/>
    <property type="match status" value="1"/>
</dbReference>
<comment type="domain">
    <text evidence="10">The DHHC domain is required for palmitoyltransferase activity.</text>
</comment>
<proteinExistence type="inferred from homology"/>
<dbReference type="EC" id="2.3.1.225" evidence="10"/>
<dbReference type="GO" id="GO:0019706">
    <property type="term" value="F:protein-cysteine S-palmitoyltransferase activity"/>
    <property type="evidence" value="ECO:0007669"/>
    <property type="project" value="UniProtKB-EC"/>
</dbReference>
<keyword evidence="2 10" id="KW-0808">Transferase</keyword>
<sequence length="356" mass="40419">MNARHARWLNILLASSATILVMTVPLILFCVSQMKYVVERLGDGVPDTIIVVYVLMVVQFIASSASNPGILKKQYFPDNVYNCFTGAPRKVAPPRFLEINVNGQVIRTKYCVTCHIYRPPRTVHCSSCGGCILRYDHHCPYISNCIGSNNYRRFTSFVVTCSIYLLLLTVFGVYRFVGFFPHIGNSLDGNPAEIICAILSIAFNLLGLWLMSGLCFFHVLLITKGESTYDRIKGNFVEFNPFYRGWKRSIRDFLCGGAHYLSFVNPWSSKTQPSSVYNPGAMFKSQQHREEVLRKNNMLDDGDDMGVMHSHDRNTLKYVKTFGQHELLTPTNIEVKRAISTFHNRDTDTLPTDSHN</sequence>
<keyword evidence="5 10" id="KW-0472">Membrane</keyword>
<name>A0AAD9G7F5_BABDI</name>
<dbReference type="PANTHER" id="PTHR22883:SF43">
    <property type="entry name" value="PALMITOYLTRANSFERASE APP"/>
    <property type="match status" value="1"/>
</dbReference>
<comment type="catalytic activity">
    <reaction evidence="9 10">
        <text>L-cysteinyl-[protein] + hexadecanoyl-CoA = S-hexadecanoyl-L-cysteinyl-[protein] + CoA</text>
        <dbReference type="Rhea" id="RHEA:36683"/>
        <dbReference type="Rhea" id="RHEA-COMP:10131"/>
        <dbReference type="Rhea" id="RHEA-COMP:11032"/>
        <dbReference type="ChEBI" id="CHEBI:29950"/>
        <dbReference type="ChEBI" id="CHEBI:57287"/>
        <dbReference type="ChEBI" id="CHEBI:57379"/>
        <dbReference type="ChEBI" id="CHEBI:74151"/>
        <dbReference type="EC" id="2.3.1.225"/>
    </reaction>
</comment>
<organism evidence="12 13">
    <name type="scientific">Babesia divergens</name>
    <dbReference type="NCBI Taxonomy" id="32595"/>
    <lineage>
        <taxon>Eukaryota</taxon>
        <taxon>Sar</taxon>
        <taxon>Alveolata</taxon>
        <taxon>Apicomplexa</taxon>
        <taxon>Aconoidasida</taxon>
        <taxon>Piroplasmida</taxon>
        <taxon>Babesiidae</taxon>
        <taxon>Babesia</taxon>
    </lineage>
</organism>
<comment type="caution">
    <text evidence="12">The sequence shown here is derived from an EMBL/GenBank/DDBJ whole genome shotgun (WGS) entry which is preliminary data.</text>
</comment>
<dbReference type="Pfam" id="PF01529">
    <property type="entry name" value="DHHC"/>
    <property type="match status" value="1"/>
</dbReference>
<evidence type="ECO:0000256" key="8">
    <source>
        <dbReference type="ARBA" id="ARBA00023315"/>
    </source>
</evidence>
<evidence type="ECO:0000256" key="5">
    <source>
        <dbReference type="ARBA" id="ARBA00023136"/>
    </source>
</evidence>
<comment type="subcellular location">
    <subcellularLocation>
        <location evidence="1">Endomembrane system</location>
        <topology evidence="1">Multi-pass membrane protein</topology>
    </subcellularLocation>
</comment>
<keyword evidence="3 10" id="KW-0812">Transmembrane</keyword>
<evidence type="ECO:0000256" key="4">
    <source>
        <dbReference type="ARBA" id="ARBA00022989"/>
    </source>
</evidence>
<keyword evidence="7" id="KW-0449">Lipoprotein</keyword>
<evidence type="ECO:0000313" key="12">
    <source>
        <dbReference type="EMBL" id="KAK1933221.1"/>
    </source>
</evidence>
<dbReference type="GO" id="GO:0005794">
    <property type="term" value="C:Golgi apparatus"/>
    <property type="evidence" value="ECO:0007669"/>
    <property type="project" value="TreeGrafter"/>
</dbReference>
<evidence type="ECO:0000256" key="3">
    <source>
        <dbReference type="ARBA" id="ARBA00022692"/>
    </source>
</evidence>
<dbReference type="GO" id="GO:0005783">
    <property type="term" value="C:endoplasmic reticulum"/>
    <property type="evidence" value="ECO:0007669"/>
    <property type="project" value="TreeGrafter"/>
</dbReference>
<gene>
    <name evidence="12" type="ORF">X943_002762</name>
</gene>
<keyword evidence="13" id="KW-1185">Reference proteome</keyword>
<dbReference type="EMBL" id="JAHBMH010000073">
    <property type="protein sequence ID" value="KAK1933221.1"/>
    <property type="molecule type" value="Genomic_DNA"/>
</dbReference>
<dbReference type="AlphaFoldDB" id="A0AAD9G7F5"/>
<reference evidence="12" key="1">
    <citation type="journal article" date="2014" name="Nucleic Acids Res.">
        <title>The evolutionary dynamics of variant antigen genes in Babesia reveal a history of genomic innovation underlying host-parasite interaction.</title>
        <authorList>
            <person name="Jackson A.P."/>
            <person name="Otto T.D."/>
            <person name="Darby A."/>
            <person name="Ramaprasad A."/>
            <person name="Xia D."/>
            <person name="Echaide I.E."/>
            <person name="Farber M."/>
            <person name="Gahlot S."/>
            <person name="Gamble J."/>
            <person name="Gupta D."/>
            <person name="Gupta Y."/>
            <person name="Jackson L."/>
            <person name="Malandrin L."/>
            <person name="Malas T.B."/>
            <person name="Moussa E."/>
            <person name="Nair M."/>
            <person name="Reid A.J."/>
            <person name="Sanders M."/>
            <person name="Sharma J."/>
            <person name="Tracey A."/>
            <person name="Quail M.A."/>
            <person name="Weir W."/>
            <person name="Wastling J.M."/>
            <person name="Hall N."/>
            <person name="Willadsen P."/>
            <person name="Lingelbach K."/>
            <person name="Shiels B."/>
            <person name="Tait A."/>
            <person name="Berriman M."/>
            <person name="Allred D.R."/>
            <person name="Pain A."/>
        </authorList>
    </citation>
    <scope>NUCLEOTIDE SEQUENCE</scope>
    <source>
        <strain evidence="12">1802A</strain>
    </source>
</reference>
<evidence type="ECO:0000313" key="13">
    <source>
        <dbReference type="Proteomes" id="UP001195914"/>
    </source>
</evidence>
<evidence type="ECO:0000256" key="2">
    <source>
        <dbReference type="ARBA" id="ARBA00022679"/>
    </source>
</evidence>
<feature type="transmembrane region" description="Helical" evidence="10">
    <location>
        <begin position="157"/>
        <end position="177"/>
    </location>
</feature>
<accession>A0AAD9G7F5</accession>
<feature type="domain" description="Palmitoyltransferase DHHC" evidence="11">
    <location>
        <begin position="107"/>
        <end position="233"/>
    </location>
</feature>
<feature type="transmembrane region" description="Helical" evidence="10">
    <location>
        <begin position="197"/>
        <end position="223"/>
    </location>
</feature>